<feature type="domain" description="Anti-bacteriophage protein A/HamA C-terminal" evidence="1">
    <location>
        <begin position="21"/>
        <end position="307"/>
    </location>
</feature>
<dbReference type="Pfam" id="PF08878">
    <property type="entry name" value="HamA"/>
    <property type="match status" value="1"/>
</dbReference>
<name>A0A5W5N632_SALEB</name>
<protein>
    <submittedName>
        <fullName evidence="2">DUF1837 domain-containing protein</fullName>
    </submittedName>
</protein>
<dbReference type="AlphaFoldDB" id="A0A5W5N632"/>
<evidence type="ECO:0000259" key="1">
    <source>
        <dbReference type="Pfam" id="PF08878"/>
    </source>
</evidence>
<evidence type="ECO:0000313" key="2">
    <source>
        <dbReference type="EMBL" id="EBX2216821.1"/>
    </source>
</evidence>
<reference evidence="2" key="1">
    <citation type="submission" date="2018-06" db="EMBL/GenBank/DDBJ databases">
        <authorList>
            <person name="Ashton P.M."/>
            <person name="Dallman T."/>
            <person name="Nair S."/>
            <person name="De Pinna E."/>
            <person name="Peters T."/>
            <person name="Grant K."/>
        </authorList>
    </citation>
    <scope>NUCLEOTIDE SEQUENCE</scope>
    <source>
        <strain evidence="2">559810</strain>
    </source>
</reference>
<accession>A0A5W5N632</accession>
<sequence length="308" mass="35491">MTIINEVNKFVSVNKQDFDACIDVVEHSFCIKSLCAEVRFHHLKFDGNGRPMVKALAEKLYEYIIEYCFSMQDRCEPLSSQQWLALAKQARSLFRHPKVTDDSPDKTGEAGETLLFFLLEAIIGAPQLVAKMELKTNSNDEVKGSDGIHIKWNETDKVVDFYFGESKLYQKISSAMDSALKSIDDFHTNEMYKHEFGMATKHYKYAKDEVRDAVRKLFVSGEPGSDVRVNHACLIGFDWNGFDKLDYGSSISINEQFITELTNTLPQWIGLLDEKFSKFNRKYLRFDVFFIPFPSVVDFRNEFNKALN</sequence>
<comment type="caution">
    <text evidence="2">The sequence shown here is derived from an EMBL/GenBank/DDBJ whole genome shotgun (WGS) entry which is preliminary data.</text>
</comment>
<gene>
    <name evidence="2" type="ORF">DRF24_01565</name>
</gene>
<organism evidence="2">
    <name type="scientific">Salmonella enterica subsp. enterica serovar Java</name>
    <dbReference type="NCBI Taxonomy" id="224729"/>
    <lineage>
        <taxon>Bacteria</taxon>
        <taxon>Pseudomonadati</taxon>
        <taxon>Pseudomonadota</taxon>
        <taxon>Gammaproteobacteria</taxon>
        <taxon>Enterobacterales</taxon>
        <taxon>Enterobacteriaceae</taxon>
        <taxon>Salmonella</taxon>
    </lineage>
</organism>
<dbReference type="InterPro" id="IPR014976">
    <property type="entry name" value="AbpA_HamA_C"/>
</dbReference>
<dbReference type="EMBL" id="AAHKOQ010000001">
    <property type="protein sequence ID" value="EBX2216821.1"/>
    <property type="molecule type" value="Genomic_DNA"/>
</dbReference>
<proteinExistence type="predicted"/>